<reference evidence="1 2" key="1">
    <citation type="submission" date="2024-08" db="EMBL/GenBank/DDBJ databases">
        <title>Insights into the chromosomal genome structure of Flemingia macrophylla.</title>
        <authorList>
            <person name="Ding Y."/>
            <person name="Zhao Y."/>
            <person name="Bi W."/>
            <person name="Wu M."/>
            <person name="Zhao G."/>
            <person name="Gong Y."/>
            <person name="Li W."/>
            <person name="Zhang P."/>
        </authorList>
    </citation>
    <scope>NUCLEOTIDE SEQUENCE [LARGE SCALE GENOMIC DNA]</scope>
    <source>
        <strain evidence="1">DYQJB</strain>
        <tissue evidence="1">Leaf</tissue>
    </source>
</reference>
<protein>
    <recommendedName>
        <fullName evidence="3">Endonuclease/exonuclease/phosphatase domain-containing protein</fullName>
    </recommendedName>
</protein>
<accession>A0ABD1LGH1</accession>
<dbReference type="EMBL" id="JBGMDY010000009">
    <property type="protein sequence ID" value="KAL2322620.1"/>
    <property type="molecule type" value="Genomic_DNA"/>
</dbReference>
<organism evidence="1 2">
    <name type="scientific">Flemingia macrophylla</name>
    <dbReference type="NCBI Taxonomy" id="520843"/>
    <lineage>
        <taxon>Eukaryota</taxon>
        <taxon>Viridiplantae</taxon>
        <taxon>Streptophyta</taxon>
        <taxon>Embryophyta</taxon>
        <taxon>Tracheophyta</taxon>
        <taxon>Spermatophyta</taxon>
        <taxon>Magnoliopsida</taxon>
        <taxon>eudicotyledons</taxon>
        <taxon>Gunneridae</taxon>
        <taxon>Pentapetalae</taxon>
        <taxon>rosids</taxon>
        <taxon>fabids</taxon>
        <taxon>Fabales</taxon>
        <taxon>Fabaceae</taxon>
        <taxon>Papilionoideae</taxon>
        <taxon>50 kb inversion clade</taxon>
        <taxon>NPAAA clade</taxon>
        <taxon>indigoferoid/millettioid clade</taxon>
        <taxon>Phaseoleae</taxon>
        <taxon>Flemingia</taxon>
    </lineage>
</organism>
<evidence type="ECO:0000313" key="2">
    <source>
        <dbReference type="Proteomes" id="UP001603857"/>
    </source>
</evidence>
<sequence>MGRSDSSRVLFEEDQFVIISVQVQGSNLYIAFVYASTSYLTRRSLWSRLHIIVDSLPGAWLFVGDFNAVMGAHEKKGGNLPSDTSCSEFVEWINKLCLIDIPTSGSFYTWYNGLVGSGAIYQRLDRCLGNSECLVNWDSVSCRTLPRLSSDHHPILVELGNTVRLLKPNLKFHEMWSLHQDCRAVVQRAWGYPAHGDAMRILFFKLRSVKKDLRIWNKDVFGNVHTRVSTTCKALEDVQVNPNHSPEEELAAQRTLMSELTLEEAFWKEKVRVKWMTDSDRNTEFFFNMVKARRSTNKIVSLTHEGVRAKRRNSWRIWLLISFIAYMKQILVVRTMS</sequence>
<dbReference type="InterPro" id="IPR036691">
    <property type="entry name" value="Endo/exonu/phosph_ase_sf"/>
</dbReference>
<proteinExistence type="predicted"/>
<dbReference type="PANTHER" id="PTHR33710:SF77">
    <property type="entry name" value="DNASE I-LIKE SUPERFAMILY PROTEIN"/>
    <property type="match status" value="1"/>
</dbReference>
<dbReference type="SUPFAM" id="SSF56219">
    <property type="entry name" value="DNase I-like"/>
    <property type="match status" value="1"/>
</dbReference>
<dbReference type="Proteomes" id="UP001603857">
    <property type="component" value="Unassembled WGS sequence"/>
</dbReference>
<dbReference type="PANTHER" id="PTHR33710">
    <property type="entry name" value="BNAC02G09200D PROTEIN"/>
    <property type="match status" value="1"/>
</dbReference>
<dbReference type="AlphaFoldDB" id="A0ABD1LGH1"/>
<comment type="caution">
    <text evidence="1">The sequence shown here is derived from an EMBL/GenBank/DDBJ whole genome shotgun (WGS) entry which is preliminary data.</text>
</comment>
<evidence type="ECO:0008006" key="3">
    <source>
        <dbReference type="Google" id="ProtNLM"/>
    </source>
</evidence>
<dbReference type="Gene3D" id="3.60.10.10">
    <property type="entry name" value="Endonuclease/exonuclease/phosphatase"/>
    <property type="match status" value="1"/>
</dbReference>
<keyword evidence="2" id="KW-1185">Reference proteome</keyword>
<name>A0ABD1LGH1_9FABA</name>
<gene>
    <name evidence="1" type="ORF">Fmac_026999</name>
</gene>
<evidence type="ECO:0000313" key="1">
    <source>
        <dbReference type="EMBL" id="KAL2322620.1"/>
    </source>
</evidence>